<keyword evidence="1 2" id="KW-0597">Phosphoprotein</keyword>
<accession>A0A832J7A2</accession>
<evidence type="ECO:0000313" key="4">
    <source>
        <dbReference type="EMBL" id="HHJ81236.1"/>
    </source>
</evidence>
<dbReference type="GO" id="GO:0000160">
    <property type="term" value="P:phosphorelay signal transduction system"/>
    <property type="evidence" value="ECO:0007669"/>
    <property type="project" value="InterPro"/>
</dbReference>
<feature type="domain" description="Response regulatory" evidence="3">
    <location>
        <begin position="6"/>
        <end position="124"/>
    </location>
</feature>
<dbReference type="PANTHER" id="PTHR44591">
    <property type="entry name" value="STRESS RESPONSE REGULATOR PROTEIN 1"/>
    <property type="match status" value="1"/>
</dbReference>
<dbReference type="SUPFAM" id="SSF52172">
    <property type="entry name" value="CheY-like"/>
    <property type="match status" value="1"/>
</dbReference>
<dbReference type="PANTHER" id="PTHR44591:SF3">
    <property type="entry name" value="RESPONSE REGULATORY DOMAIN-CONTAINING PROTEIN"/>
    <property type="match status" value="1"/>
</dbReference>
<sequence length="125" mass="13724">MAKQKNILIAEDDASIALAVKTILRKPTNGAYITIVSDGQAALECLQQHEYDLLISDWNMPLLSGNELLAQVRANHSTVQLPFLMLSARPDVAGVVSSEDETVTAYVAKPFENSELVEIVMRLLQ</sequence>
<comment type="caution">
    <text evidence="4">The sequence shown here is derived from an EMBL/GenBank/DDBJ whole genome shotgun (WGS) entry which is preliminary data.</text>
</comment>
<dbReference type="AlphaFoldDB" id="A0A832J7A2"/>
<protein>
    <submittedName>
        <fullName evidence="4">Response regulator</fullName>
    </submittedName>
</protein>
<dbReference type="EMBL" id="DRNF01000400">
    <property type="protein sequence ID" value="HHJ81236.1"/>
    <property type="molecule type" value="Genomic_DNA"/>
</dbReference>
<dbReference type="Gene3D" id="3.40.50.2300">
    <property type="match status" value="1"/>
</dbReference>
<dbReference type="Proteomes" id="UP000885832">
    <property type="component" value="Unassembled WGS sequence"/>
</dbReference>
<dbReference type="SMART" id="SM00448">
    <property type="entry name" value="REC"/>
    <property type="match status" value="1"/>
</dbReference>
<organism evidence="4">
    <name type="scientific">Candidatus Tenderia electrophaga</name>
    <dbReference type="NCBI Taxonomy" id="1748243"/>
    <lineage>
        <taxon>Bacteria</taxon>
        <taxon>Pseudomonadati</taxon>
        <taxon>Pseudomonadota</taxon>
        <taxon>Gammaproteobacteria</taxon>
        <taxon>Candidatus Tenderiales</taxon>
        <taxon>Candidatus Tenderiaceae</taxon>
        <taxon>Candidatus Tenderia</taxon>
    </lineage>
</organism>
<dbReference type="PROSITE" id="PS50110">
    <property type="entry name" value="RESPONSE_REGULATORY"/>
    <property type="match status" value="1"/>
</dbReference>
<gene>
    <name evidence="4" type="ORF">ENJ65_06340</name>
</gene>
<dbReference type="Pfam" id="PF00072">
    <property type="entry name" value="Response_reg"/>
    <property type="match status" value="1"/>
</dbReference>
<name>A0A832J7A2_9GAMM</name>
<reference evidence="4" key="1">
    <citation type="journal article" date="2020" name="mSystems">
        <title>Genome- and Community-Level Interaction Insights into Carbon Utilization and Element Cycling Functions of Hydrothermarchaeota in Hydrothermal Sediment.</title>
        <authorList>
            <person name="Zhou Z."/>
            <person name="Liu Y."/>
            <person name="Xu W."/>
            <person name="Pan J."/>
            <person name="Luo Z.H."/>
            <person name="Li M."/>
        </authorList>
    </citation>
    <scope>NUCLEOTIDE SEQUENCE [LARGE SCALE GENOMIC DNA]</scope>
    <source>
        <strain evidence="4">HyVt-505</strain>
    </source>
</reference>
<dbReference type="InterPro" id="IPR001789">
    <property type="entry name" value="Sig_transdc_resp-reg_receiver"/>
</dbReference>
<feature type="modified residue" description="4-aspartylphosphate" evidence="2">
    <location>
        <position position="57"/>
    </location>
</feature>
<dbReference type="InterPro" id="IPR011006">
    <property type="entry name" value="CheY-like_superfamily"/>
</dbReference>
<proteinExistence type="predicted"/>
<evidence type="ECO:0000256" key="1">
    <source>
        <dbReference type="ARBA" id="ARBA00022553"/>
    </source>
</evidence>
<evidence type="ECO:0000259" key="3">
    <source>
        <dbReference type="PROSITE" id="PS50110"/>
    </source>
</evidence>
<dbReference type="InterPro" id="IPR050595">
    <property type="entry name" value="Bact_response_regulator"/>
</dbReference>
<evidence type="ECO:0000256" key="2">
    <source>
        <dbReference type="PROSITE-ProRule" id="PRU00169"/>
    </source>
</evidence>